<reference evidence="2 4" key="3">
    <citation type="submission" date="2016-11" db="EMBL/GenBank/DDBJ databases">
        <title>Whole genomes of Flavobacteriaceae.</title>
        <authorList>
            <person name="Stine C."/>
            <person name="Li C."/>
            <person name="Tadesse D."/>
        </authorList>
    </citation>
    <scope>NUCLEOTIDE SEQUENCE [LARGE SCALE GENOMIC DNA]</scope>
    <source>
        <strain evidence="2 4">ATCC BAA-2541</strain>
    </source>
</reference>
<evidence type="ECO:0000313" key="4">
    <source>
        <dbReference type="Proteomes" id="UP000198319"/>
    </source>
</evidence>
<gene>
    <name evidence="2" type="ORF">B0A71_03705</name>
    <name evidence="1" type="ORF">BHE19_16115</name>
</gene>
<accession>A0A1S1J2Z8</accession>
<dbReference type="OrthoDB" id="1376289at2"/>
<dbReference type="EMBL" id="MIKE01000026">
    <property type="protein sequence ID" value="OHT43865.1"/>
    <property type="molecule type" value="Genomic_DNA"/>
</dbReference>
<evidence type="ECO:0000313" key="3">
    <source>
        <dbReference type="Proteomes" id="UP000180252"/>
    </source>
</evidence>
<reference evidence="1" key="2">
    <citation type="submission" date="2016-09" db="EMBL/GenBank/DDBJ databases">
        <authorList>
            <person name="Capua I."/>
            <person name="De Benedictis P."/>
            <person name="Joannis T."/>
            <person name="Lombin L.H."/>
            <person name="Cattoli G."/>
        </authorList>
    </citation>
    <scope>NUCLEOTIDE SEQUENCE [LARGE SCALE GENOMIC DNA]</scope>
    <source>
        <strain evidence="1">MSU</strain>
    </source>
</reference>
<dbReference type="RefSeq" id="WP_070908294.1">
    <property type="nucleotide sequence ID" value="NZ_MUHG01000003.1"/>
</dbReference>
<dbReference type="Proteomes" id="UP000180252">
    <property type="component" value="Unassembled WGS sequence"/>
</dbReference>
<proteinExistence type="predicted"/>
<evidence type="ECO:0000313" key="1">
    <source>
        <dbReference type="EMBL" id="OHT43865.1"/>
    </source>
</evidence>
<comment type="caution">
    <text evidence="1">The sequence shown here is derived from an EMBL/GenBank/DDBJ whole genome shotgun (WGS) entry which is preliminary data.</text>
</comment>
<dbReference type="AlphaFoldDB" id="A0A1S1J2Z8"/>
<sequence length="142" mass="16358">MIDKIKTLINCVLLITLFSSCNNGILQDSEIKEAKVIIVKSGDKNLYASLCIYYYEKGEYESTLPYSLVMAYKYNDRDAYYNIYRTMIQINNGGEFNYETIKKLDKTSKEFALQNLIKSANLGCNSAKNELEKYHLEGTLKK</sequence>
<keyword evidence="4" id="KW-1185">Reference proteome</keyword>
<dbReference type="PROSITE" id="PS51257">
    <property type="entry name" value="PROKAR_LIPOPROTEIN"/>
    <property type="match status" value="1"/>
</dbReference>
<evidence type="ECO:0000313" key="2">
    <source>
        <dbReference type="EMBL" id="OXB21621.1"/>
    </source>
</evidence>
<organism evidence="1 3">
    <name type="scientific">Flavobacterium tructae</name>
    <dbReference type="NCBI Taxonomy" id="1114873"/>
    <lineage>
        <taxon>Bacteria</taxon>
        <taxon>Pseudomonadati</taxon>
        <taxon>Bacteroidota</taxon>
        <taxon>Flavobacteriia</taxon>
        <taxon>Flavobacteriales</taxon>
        <taxon>Flavobacteriaceae</taxon>
        <taxon>Flavobacterium</taxon>
    </lineage>
</organism>
<name>A0A1S1J2Z8_9FLAO</name>
<reference evidence="3" key="1">
    <citation type="submission" date="2016-09" db="EMBL/GenBank/DDBJ databases">
        <authorList>
            <person name="Chen S."/>
            <person name="Walker E."/>
        </authorList>
    </citation>
    <scope>NUCLEOTIDE SEQUENCE [LARGE SCALE GENOMIC DNA]</scope>
    <source>
        <strain evidence="3">MSU</strain>
    </source>
</reference>
<evidence type="ECO:0008006" key="5">
    <source>
        <dbReference type="Google" id="ProtNLM"/>
    </source>
</evidence>
<dbReference type="EMBL" id="MUHG01000003">
    <property type="protein sequence ID" value="OXB21621.1"/>
    <property type="molecule type" value="Genomic_DNA"/>
</dbReference>
<dbReference type="Proteomes" id="UP000198319">
    <property type="component" value="Unassembled WGS sequence"/>
</dbReference>
<dbReference type="STRING" id="1278819.BHE19_16115"/>
<protein>
    <recommendedName>
        <fullName evidence="5">Lipoprotein</fullName>
    </recommendedName>
</protein>